<dbReference type="InterPro" id="IPR008758">
    <property type="entry name" value="Peptidase_S28"/>
</dbReference>
<evidence type="ECO:0000256" key="1">
    <source>
        <dbReference type="ARBA" id="ARBA00011079"/>
    </source>
</evidence>
<dbReference type="FunFam" id="1.20.120.980:FF:000006">
    <property type="entry name" value="Serine carboxypeptidase S28 family protein"/>
    <property type="match status" value="1"/>
</dbReference>
<dbReference type="Gene3D" id="1.20.120.980">
    <property type="entry name" value="Serine carboxypeptidase S28, SKS domain"/>
    <property type="match status" value="1"/>
</dbReference>
<keyword evidence="7" id="KW-0121">Carboxypeptidase</keyword>
<dbReference type="OrthoDB" id="2130629at2759"/>
<dbReference type="PANTHER" id="PTHR11010">
    <property type="entry name" value="PROTEASE S28 PRO-X CARBOXYPEPTIDASE-RELATED"/>
    <property type="match status" value="1"/>
</dbReference>
<feature type="non-terminal residue" evidence="7">
    <location>
        <position position="1"/>
    </location>
</feature>
<evidence type="ECO:0000256" key="5">
    <source>
        <dbReference type="ARBA" id="ARBA00023180"/>
    </source>
</evidence>
<evidence type="ECO:0000256" key="2">
    <source>
        <dbReference type="ARBA" id="ARBA00022670"/>
    </source>
</evidence>
<dbReference type="InterPro" id="IPR029058">
    <property type="entry name" value="AB_hydrolase_fold"/>
</dbReference>
<keyword evidence="2" id="KW-0645">Protease</keyword>
<dbReference type="EMBL" id="QJKJ01008428">
    <property type="protein sequence ID" value="RDX79805.1"/>
    <property type="molecule type" value="Genomic_DNA"/>
</dbReference>
<dbReference type="Proteomes" id="UP000257109">
    <property type="component" value="Unassembled WGS sequence"/>
</dbReference>
<keyword evidence="5" id="KW-0325">Glycoprotein</keyword>
<feature type="signal peptide" evidence="6">
    <location>
        <begin position="1"/>
        <end position="27"/>
    </location>
</feature>
<protein>
    <submittedName>
        <fullName evidence="7">Lysosomal Pro-X carboxypeptidase</fullName>
    </submittedName>
</protein>
<dbReference type="SUPFAM" id="SSF53474">
    <property type="entry name" value="alpha/beta-Hydrolases"/>
    <property type="match status" value="1"/>
</dbReference>
<comment type="caution">
    <text evidence="7">The sequence shown here is derived from an EMBL/GenBank/DDBJ whole genome shotgun (WGS) entry which is preliminary data.</text>
</comment>
<keyword evidence="3 6" id="KW-0732">Signal</keyword>
<dbReference type="GO" id="GO:0004180">
    <property type="term" value="F:carboxypeptidase activity"/>
    <property type="evidence" value="ECO:0007669"/>
    <property type="project" value="UniProtKB-KW"/>
</dbReference>
<evidence type="ECO:0000313" key="7">
    <source>
        <dbReference type="EMBL" id="RDX79805.1"/>
    </source>
</evidence>
<reference evidence="7" key="1">
    <citation type="submission" date="2018-05" db="EMBL/GenBank/DDBJ databases">
        <title>Draft genome of Mucuna pruriens seed.</title>
        <authorList>
            <person name="Nnadi N.E."/>
            <person name="Vos R."/>
            <person name="Hasami M.H."/>
            <person name="Devisetty U.K."/>
            <person name="Aguiy J.C."/>
        </authorList>
    </citation>
    <scope>NUCLEOTIDE SEQUENCE [LARGE SCALE GENOMIC DNA]</scope>
    <source>
        <strain evidence="7">JCA_2017</strain>
    </source>
</reference>
<dbReference type="GO" id="GO:0008239">
    <property type="term" value="F:dipeptidyl-peptidase activity"/>
    <property type="evidence" value="ECO:0007669"/>
    <property type="project" value="TreeGrafter"/>
</dbReference>
<dbReference type="GO" id="GO:0006508">
    <property type="term" value="P:proteolysis"/>
    <property type="evidence" value="ECO:0007669"/>
    <property type="project" value="UniProtKB-KW"/>
</dbReference>
<keyword evidence="4" id="KW-0378">Hydrolase</keyword>
<dbReference type="FunFam" id="3.40.50.1820:FF:000650">
    <property type="entry name" value="Lysosomal Pro-X carboxypeptidase isoform A"/>
    <property type="match status" value="1"/>
</dbReference>
<sequence>MKHPSLPFKWLLLIFLILLTHLTATHSFTIPRLSTIPEWETTLHDPFAIFDSEQVKTFYFKQKLDHFNYNPQSYTTFQQRYFLNFKFWGGANSSAPIFAYLGAEAPIDNSPNTIGFLSDNAASFDALLVYIEHRYYGKSVPFGSREEAFKNATTIGYFNSAQALADYAAILKHIKKTLHAQNSPVIVIGGSYGGLLASWFRLKYPHMAIGALASSAPILYFDNITPQNGYYSVVTRDYREVSETCYETILKSWSEIRRVASQSNGLLTLSQRFNTCHTLKQPYELIDYLRLMYSYAAQYNQPPRYPVSVICGGIDEASLGSDILSRIYAGVVAYKGNTTCKVNGPTNVSETTVGWRWQTCSEMLIPIGIGNDTMFEPIPFSLKNYAKGCKKQFGVSPRPHWITTYYGGHNIKLVLGRFGSNIIFSNGLRDPYSIGGVLDNISDSIVALHTVNLILYHFLLKHKMIAWPTNIDFSGSHCLDILRANQSDPEWLVEQRKKEIKIIKRWIIQYYADLDALEANPKT</sequence>
<feature type="chain" id="PRO_5016860178" evidence="6">
    <location>
        <begin position="28"/>
        <end position="523"/>
    </location>
</feature>
<keyword evidence="8" id="KW-1185">Reference proteome</keyword>
<dbReference type="AlphaFoldDB" id="A0A371FN83"/>
<dbReference type="STRING" id="157652.A0A371FN83"/>
<evidence type="ECO:0000313" key="8">
    <source>
        <dbReference type="Proteomes" id="UP000257109"/>
    </source>
</evidence>
<dbReference type="Gene3D" id="3.40.50.1820">
    <property type="entry name" value="alpha/beta hydrolase"/>
    <property type="match status" value="1"/>
</dbReference>
<evidence type="ECO:0000256" key="6">
    <source>
        <dbReference type="SAM" id="SignalP"/>
    </source>
</evidence>
<accession>A0A371FN83</accession>
<dbReference type="InterPro" id="IPR042269">
    <property type="entry name" value="Ser_carbopepase_S28_SKS"/>
</dbReference>
<gene>
    <name evidence="7" type="primary">Prcp</name>
    <name evidence="7" type="ORF">CR513_39726</name>
</gene>
<organism evidence="7 8">
    <name type="scientific">Mucuna pruriens</name>
    <name type="common">Velvet bean</name>
    <name type="synonym">Dolichos pruriens</name>
    <dbReference type="NCBI Taxonomy" id="157652"/>
    <lineage>
        <taxon>Eukaryota</taxon>
        <taxon>Viridiplantae</taxon>
        <taxon>Streptophyta</taxon>
        <taxon>Embryophyta</taxon>
        <taxon>Tracheophyta</taxon>
        <taxon>Spermatophyta</taxon>
        <taxon>Magnoliopsida</taxon>
        <taxon>eudicotyledons</taxon>
        <taxon>Gunneridae</taxon>
        <taxon>Pentapetalae</taxon>
        <taxon>rosids</taxon>
        <taxon>fabids</taxon>
        <taxon>Fabales</taxon>
        <taxon>Fabaceae</taxon>
        <taxon>Papilionoideae</taxon>
        <taxon>50 kb inversion clade</taxon>
        <taxon>NPAAA clade</taxon>
        <taxon>indigoferoid/millettioid clade</taxon>
        <taxon>Phaseoleae</taxon>
        <taxon>Mucuna</taxon>
    </lineage>
</organism>
<proteinExistence type="inferred from homology"/>
<evidence type="ECO:0000256" key="4">
    <source>
        <dbReference type="ARBA" id="ARBA00022801"/>
    </source>
</evidence>
<dbReference type="Pfam" id="PF05577">
    <property type="entry name" value="Peptidase_S28"/>
    <property type="match status" value="1"/>
</dbReference>
<evidence type="ECO:0000256" key="3">
    <source>
        <dbReference type="ARBA" id="ARBA00022729"/>
    </source>
</evidence>
<comment type="similarity">
    <text evidence="1">Belongs to the peptidase S28 family.</text>
</comment>
<name>A0A371FN83_MUCPR</name>
<dbReference type="GO" id="GO:0070008">
    <property type="term" value="F:serine-type exopeptidase activity"/>
    <property type="evidence" value="ECO:0007669"/>
    <property type="project" value="InterPro"/>
</dbReference>
<dbReference type="PANTHER" id="PTHR11010:SF96">
    <property type="entry name" value="LYSOSOMAL PRO-X CARBOXYPEPTIDASE-LIKE ISOFORM X1"/>
    <property type="match status" value="1"/>
</dbReference>